<dbReference type="CDD" id="cd00156">
    <property type="entry name" value="REC"/>
    <property type="match status" value="1"/>
</dbReference>
<comment type="caution">
    <text evidence="4">The sequence shown here is derived from an EMBL/GenBank/DDBJ whole genome shotgun (WGS) entry which is preliminary data.</text>
</comment>
<dbReference type="InterPro" id="IPR050595">
    <property type="entry name" value="Bact_response_regulator"/>
</dbReference>
<evidence type="ECO:0000259" key="3">
    <source>
        <dbReference type="PROSITE" id="PS50110"/>
    </source>
</evidence>
<reference evidence="4" key="1">
    <citation type="journal article" date="2012" name="Science">
        <title>Fermentation, hydrogen, and sulfur metabolism in multiple uncultivated bacterial phyla.</title>
        <authorList>
            <person name="Wrighton K.C."/>
            <person name="Thomas B.C."/>
            <person name="Sharon I."/>
            <person name="Miller C.S."/>
            <person name="Castelle C.J."/>
            <person name="VerBerkmoes N.C."/>
            <person name="Wilkins M.J."/>
            <person name="Hettich R.L."/>
            <person name="Lipton M.S."/>
            <person name="Williams K.H."/>
            <person name="Long P.E."/>
            <person name="Banfield J.F."/>
        </authorList>
    </citation>
    <scope>NUCLEOTIDE SEQUENCE [LARGE SCALE GENOMIC DNA]</scope>
</reference>
<dbReference type="Pfam" id="PF00072">
    <property type="entry name" value="Response_reg"/>
    <property type="match status" value="1"/>
</dbReference>
<dbReference type="InterPro" id="IPR001789">
    <property type="entry name" value="Sig_transdc_resp-reg_receiver"/>
</dbReference>
<protein>
    <recommendedName>
        <fullName evidence="3">Response regulatory domain-containing protein</fullName>
    </recommendedName>
</protein>
<organism evidence="4">
    <name type="scientific">uncultured bacterium</name>
    <name type="common">gcode 4</name>
    <dbReference type="NCBI Taxonomy" id="1234023"/>
    <lineage>
        <taxon>Bacteria</taxon>
        <taxon>environmental samples</taxon>
    </lineage>
</organism>
<feature type="modified residue" description="4-aspartylphosphate" evidence="2">
    <location>
        <position position="53"/>
    </location>
</feature>
<dbReference type="PROSITE" id="PS50110">
    <property type="entry name" value="RESPONSE_REGULATORY"/>
    <property type="match status" value="1"/>
</dbReference>
<feature type="domain" description="Response regulatory" evidence="3">
    <location>
        <begin position="4"/>
        <end position="120"/>
    </location>
</feature>
<dbReference type="EMBL" id="AMFJ01021653">
    <property type="protein sequence ID" value="EKD66044.1"/>
    <property type="molecule type" value="Genomic_DNA"/>
</dbReference>
<evidence type="ECO:0000256" key="1">
    <source>
        <dbReference type="ARBA" id="ARBA00022553"/>
    </source>
</evidence>
<dbReference type="PANTHER" id="PTHR44591">
    <property type="entry name" value="STRESS RESPONSE REGULATOR PROTEIN 1"/>
    <property type="match status" value="1"/>
</dbReference>
<gene>
    <name evidence="4" type="ORF">ACD_49C00067G0030</name>
</gene>
<evidence type="ECO:0000256" key="2">
    <source>
        <dbReference type="PROSITE-ProRule" id="PRU00169"/>
    </source>
</evidence>
<keyword evidence="1 2" id="KW-0597">Phosphoprotein</keyword>
<accession>K2BUY3</accession>
<dbReference type="Gene3D" id="3.40.50.2300">
    <property type="match status" value="1"/>
</dbReference>
<dbReference type="SMART" id="SM00448">
    <property type="entry name" value="REC"/>
    <property type="match status" value="1"/>
</dbReference>
<evidence type="ECO:0000313" key="4">
    <source>
        <dbReference type="EMBL" id="EKD66044.1"/>
    </source>
</evidence>
<dbReference type="GO" id="GO:0000160">
    <property type="term" value="P:phosphorelay signal transduction system"/>
    <property type="evidence" value="ECO:0007669"/>
    <property type="project" value="InterPro"/>
</dbReference>
<dbReference type="AlphaFoldDB" id="K2BUY3"/>
<sequence>MQNKILIVEDDVDLSTMYKIKFEKEWFEVKVADNWLTAVTLVTEFKPNAILLDIMMPSMDGFETLRVIRELAPSLNTKIIMFSNLNSKDDIEKCMKLWADAYLLKANTTPKDAVEKVRSMIWDNVTPINQDIPSSKIIKECPHCHKNVEVEINFKAI</sequence>
<proteinExistence type="predicted"/>
<dbReference type="InterPro" id="IPR011006">
    <property type="entry name" value="CheY-like_superfamily"/>
</dbReference>
<dbReference type="SUPFAM" id="SSF52172">
    <property type="entry name" value="CheY-like"/>
    <property type="match status" value="1"/>
</dbReference>
<dbReference type="PANTHER" id="PTHR44591:SF3">
    <property type="entry name" value="RESPONSE REGULATORY DOMAIN-CONTAINING PROTEIN"/>
    <property type="match status" value="1"/>
</dbReference>
<name>K2BUY3_9BACT</name>